<evidence type="ECO:0000313" key="3">
    <source>
        <dbReference type="EMBL" id="CAB5045673.1"/>
    </source>
</evidence>
<dbReference type="EMBL" id="CAFBQH010000011">
    <property type="protein sequence ID" value="CAB5045673.1"/>
    <property type="molecule type" value="Genomic_DNA"/>
</dbReference>
<reference evidence="2" key="1">
    <citation type="submission" date="2020-05" db="EMBL/GenBank/DDBJ databases">
        <authorList>
            <person name="Chiriac C."/>
            <person name="Salcher M."/>
            <person name="Ghai R."/>
            <person name="Kavagutti S V."/>
        </authorList>
    </citation>
    <scope>NUCLEOTIDE SEQUENCE</scope>
</reference>
<proteinExistence type="predicted"/>
<evidence type="ECO:0000313" key="2">
    <source>
        <dbReference type="EMBL" id="CAB4367831.1"/>
    </source>
</evidence>
<dbReference type="InterPro" id="IPR028096">
    <property type="entry name" value="EfeO_Cupredoxin"/>
</dbReference>
<evidence type="ECO:0000259" key="1">
    <source>
        <dbReference type="Pfam" id="PF13473"/>
    </source>
</evidence>
<name>A0A6J6AGE9_9ZZZZ</name>
<dbReference type="Pfam" id="PF13473">
    <property type="entry name" value="Cupredoxin_1"/>
    <property type="match status" value="1"/>
</dbReference>
<organism evidence="2">
    <name type="scientific">freshwater metagenome</name>
    <dbReference type="NCBI Taxonomy" id="449393"/>
    <lineage>
        <taxon>unclassified sequences</taxon>
        <taxon>metagenomes</taxon>
        <taxon>ecological metagenomes</taxon>
    </lineage>
</organism>
<feature type="domain" description="EfeO-type cupredoxin-like" evidence="1">
    <location>
        <begin position="37"/>
        <end position="128"/>
    </location>
</feature>
<dbReference type="InterPro" id="IPR008972">
    <property type="entry name" value="Cupredoxin"/>
</dbReference>
<sequence length="129" mass="14118">MNFFEKSHALGGLFPQCTMCHMRFRFALVLSFVLFGCGGSSSTTSPQSSQVAQITIENMEFSVPDSVSQTDHIELANNDSVEHNLMFMDESFGVDVAAGKTVALPQLKPGKYSFHCHIHPTMLATLTVS</sequence>
<dbReference type="EMBL" id="CAETWZ010000046">
    <property type="protein sequence ID" value="CAB4367831.1"/>
    <property type="molecule type" value="Genomic_DNA"/>
</dbReference>
<dbReference type="AlphaFoldDB" id="A0A6J6AGE9"/>
<accession>A0A6J6AGE9</accession>
<gene>
    <name evidence="2" type="ORF">UFOPK4179_00621</name>
    <name evidence="3" type="ORF">UFOPK4293_00294</name>
</gene>
<dbReference type="SUPFAM" id="SSF49503">
    <property type="entry name" value="Cupredoxins"/>
    <property type="match status" value="1"/>
</dbReference>
<dbReference type="Gene3D" id="2.60.40.420">
    <property type="entry name" value="Cupredoxins - blue copper proteins"/>
    <property type="match status" value="1"/>
</dbReference>
<protein>
    <submittedName>
        <fullName evidence="2">Unannotated protein</fullName>
    </submittedName>
</protein>